<name>A0A285PGI7_9HYPH</name>
<evidence type="ECO:0000313" key="1">
    <source>
        <dbReference type="EMBL" id="SNZ20809.1"/>
    </source>
</evidence>
<organism evidence="1 2">
    <name type="scientific">Cohaesibacter gelatinilyticus</name>
    <dbReference type="NCBI Taxonomy" id="372072"/>
    <lineage>
        <taxon>Bacteria</taxon>
        <taxon>Pseudomonadati</taxon>
        <taxon>Pseudomonadota</taxon>
        <taxon>Alphaproteobacteria</taxon>
        <taxon>Hyphomicrobiales</taxon>
        <taxon>Cohaesibacteraceae</taxon>
    </lineage>
</organism>
<dbReference type="EMBL" id="OBEL01000005">
    <property type="protein sequence ID" value="SNZ20809.1"/>
    <property type="molecule type" value="Genomic_DNA"/>
</dbReference>
<sequence length="66" mass="7511">MHIGNSKTRQKSTVSQRASHFVDKLNLSGSSTISSTILSEKTKTEKVFPKQIQKTGLYWVQIFIRN</sequence>
<protein>
    <submittedName>
        <fullName evidence="1">Uncharacterized protein</fullName>
    </submittedName>
</protein>
<accession>A0A285PGI7</accession>
<proteinExistence type="predicted"/>
<keyword evidence="2" id="KW-1185">Reference proteome</keyword>
<dbReference type="Proteomes" id="UP000219439">
    <property type="component" value="Unassembled WGS sequence"/>
</dbReference>
<reference evidence="1 2" key="1">
    <citation type="submission" date="2017-09" db="EMBL/GenBank/DDBJ databases">
        <authorList>
            <person name="Ehlers B."/>
            <person name="Leendertz F.H."/>
        </authorList>
    </citation>
    <scope>NUCLEOTIDE SEQUENCE [LARGE SCALE GENOMIC DNA]</scope>
    <source>
        <strain evidence="1 2">DSM 18289</strain>
    </source>
</reference>
<gene>
    <name evidence="1" type="ORF">SAMN06265368_3919</name>
</gene>
<dbReference type="AlphaFoldDB" id="A0A285PGI7"/>
<evidence type="ECO:0000313" key="2">
    <source>
        <dbReference type="Proteomes" id="UP000219439"/>
    </source>
</evidence>